<dbReference type="GeneID" id="77007512"/>
<name>A0A090ZDB7_PAEMA</name>
<protein>
    <submittedName>
        <fullName evidence="1">Uncharacterized protein</fullName>
    </submittedName>
</protein>
<organism evidence="1 2">
    <name type="scientific">Paenibacillus macerans</name>
    <name type="common">Bacillus macerans</name>
    <dbReference type="NCBI Taxonomy" id="44252"/>
    <lineage>
        <taxon>Bacteria</taxon>
        <taxon>Bacillati</taxon>
        <taxon>Bacillota</taxon>
        <taxon>Bacilli</taxon>
        <taxon>Bacillales</taxon>
        <taxon>Paenibacillaceae</taxon>
        <taxon>Paenibacillus</taxon>
    </lineage>
</organism>
<keyword evidence="2" id="KW-1185">Reference proteome</keyword>
<accession>A0A090ZDB7</accession>
<gene>
    <name evidence="1" type="ORF">DJ90_1608</name>
</gene>
<comment type="caution">
    <text evidence="1">The sequence shown here is derived from an EMBL/GenBank/DDBJ whole genome shotgun (WGS) entry which is preliminary data.</text>
</comment>
<reference evidence="1 2" key="1">
    <citation type="submission" date="2014-04" db="EMBL/GenBank/DDBJ databases">
        <authorList>
            <person name="Bishop-Lilly K.A."/>
            <person name="Broomall S.M."/>
            <person name="Chain P.S."/>
            <person name="Chertkov O."/>
            <person name="Coyne S.R."/>
            <person name="Daligault H.E."/>
            <person name="Davenport K.W."/>
            <person name="Erkkila T."/>
            <person name="Frey K.G."/>
            <person name="Gibbons H.S."/>
            <person name="Gu W."/>
            <person name="Jaissle J."/>
            <person name="Johnson S.L."/>
            <person name="Koroleva G.I."/>
            <person name="Ladner J.T."/>
            <person name="Lo C.-C."/>
            <person name="Minogue T.D."/>
            <person name="Munk C."/>
            <person name="Palacios G.F."/>
            <person name="Redden C.L."/>
            <person name="Rosenzweig C.N."/>
            <person name="Scholz M.B."/>
            <person name="Teshima H."/>
            <person name="Xu Y."/>
        </authorList>
    </citation>
    <scope>NUCLEOTIDE SEQUENCE [LARGE SCALE GENOMIC DNA]</scope>
    <source>
        <strain evidence="1 2">8244</strain>
    </source>
</reference>
<dbReference type="Proteomes" id="UP000029278">
    <property type="component" value="Unassembled WGS sequence"/>
</dbReference>
<evidence type="ECO:0000313" key="1">
    <source>
        <dbReference type="EMBL" id="KFN08418.1"/>
    </source>
</evidence>
<dbReference type="EMBL" id="JMQA01000029">
    <property type="protein sequence ID" value="KFN08418.1"/>
    <property type="molecule type" value="Genomic_DNA"/>
</dbReference>
<dbReference type="HOGENOM" id="CLU_199182_0_0_9"/>
<dbReference type="OrthoDB" id="5120011at2"/>
<dbReference type="RefSeq" id="WP_036623376.1">
    <property type="nucleotide sequence ID" value="NZ_BGML01000035.1"/>
</dbReference>
<dbReference type="AlphaFoldDB" id="A0A090ZDB7"/>
<proteinExistence type="predicted"/>
<sequence length="75" mass="8748">MPRPKSLVKSIEVDMAKRAHSCQHVPSHRILSGEKRLKLKVDRTYEHFCTECALKMIDSDIEKLQSIKEQITQKE</sequence>
<evidence type="ECO:0000313" key="2">
    <source>
        <dbReference type="Proteomes" id="UP000029278"/>
    </source>
</evidence>